<organism evidence="3 4">
    <name type="scientific">Mycobacterium kyorinense</name>
    <dbReference type="NCBI Taxonomy" id="487514"/>
    <lineage>
        <taxon>Bacteria</taxon>
        <taxon>Bacillati</taxon>
        <taxon>Actinomycetota</taxon>
        <taxon>Actinomycetes</taxon>
        <taxon>Mycobacteriales</taxon>
        <taxon>Mycobacteriaceae</taxon>
        <taxon>Mycobacterium</taxon>
    </lineage>
</organism>
<evidence type="ECO:0008006" key="5">
    <source>
        <dbReference type="Google" id="ProtNLM"/>
    </source>
</evidence>
<dbReference type="Proteomes" id="UP000193487">
    <property type="component" value="Unassembled WGS sequence"/>
</dbReference>
<feature type="compositionally biased region" description="Pro residues" evidence="1">
    <location>
        <begin position="115"/>
        <end position="129"/>
    </location>
</feature>
<feature type="compositionally biased region" description="Low complexity" evidence="1">
    <location>
        <begin position="88"/>
        <end position="114"/>
    </location>
</feature>
<keyword evidence="2" id="KW-0812">Transmembrane</keyword>
<dbReference type="PRINTS" id="PR01217">
    <property type="entry name" value="PRICHEXTENSN"/>
</dbReference>
<feature type="region of interest" description="Disordered" evidence="1">
    <location>
        <begin position="53"/>
        <end position="154"/>
    </location>
</feature>
<keyword evidence="4" id="KW-1185">Reference proteome</keyword>
<accession>A0A1X1Y0W8</accession>
<sequence>MKFFSLDRLKKIGQDAERGWPGYLFGGHVRTSTVVLVVAFVAVWWVYDSNKHTQSSTPTQVPATQVVPPGYVPDPNYTWVPRSRLQQPPTRTWTPTTTTTTTTTTPPTTTTTTTAPPPFQLPVLPPPFGPGTTTSTSTPPPPEPGPAPAPPPIP</sequence>
<evidence type="ECO:0000256" key="2">
    <source>
        <dbReference type="SAM" id="Phobius"/>
    </source>
</evidence>
<dbReference type="EMBL" id="LQPE01000100">
    <property type="protein sequence ID" value="ORW04762.1"/>
    <property type="molecule type" value="Genomic_DNA"/>
</dbReference>
<protein>
    <recommendedName>
        <fullName evidence="5">Proline rich protein</fullName>
    </recommendedName>
</protein>
<reference evidence="3 4" key="1">
    <citation type="submission" date="2016-01" db="EMBL/GenBank/DDBJ databases">
        <title>The new phylogeny of the genus Mycobacterium.</title>
        <authorList>
            <person name="Tarcisio F."/>
            <person name="Conor M."/>
            <person name="Antonella G."/>
            <person name="Elisabetta G."/>
            <person name="Giulia F.S."/>
            <person name="Sara T."/>
            <person name="Anna F."/>
            <person name="Clotilde B."/>
            <person name="Roberto B."/>
            <person name="Veronica D.S."/>
            <person name="Fabio R."/>
            <person name="Monica P."/>
            <person name="Olivier J."/>
            <person name="Enrico T."/>
            <person name="Nicola S."/>
        </authorList>
    </citation>
    <scope>NUCLEOTIDE SEQUENCE [LARGE SCALE GENOMIC DNA]</scope>
    <source>
        <strain evidence="3 4">DSM 45166</strain>
    </source>
</reference>
<comment type="caution">
    <text evidence="3">The sequence shown here is derived from an EMBL/GenBank/DDBJ whole genome shotgun (WGS) entry which is preliminary data.</text>
</comment>
<dbReference type="OrthoDB" id="4753579at2"/>
<name>A0A1X1Y0W8_9MYCO</name>
<dbReference type="RefSeq" id="WP_045379624.1">
    <property type="nucleotide sequence ID" value="NZ_BBKA01000060.1"/>
</dbReference>
<feature type="compositionally biased region" description="Low complexity" evidence="1">
    <location>
        <begin position="57"/>
        <end position="69"/>
    </location>
</feature>
<gene>
    <name evidence="3" type="ORF">AWC14_02645</name>
</gene>
<keyword evidence="2" id="KW-1133">Transmembrane helix</keyword>
<proteinExistence type="predicted"/>
<evidence type="ECO:0000313" key="4">
    <source>
        <dbReference type="Proteomes" id="UP000193487"/>
    </source>
</evidence>
<evidence type="ECO:0000256" key="1">
    <source>
        <dbReference type="SAM" id="MobiDB-lite"/>
    </source>
</evidence>
<evidence type="ECO:0000313" key="3">
    <source>
        <dbReference type="EMBL" id="ORW04762.1"/>
    </source>
</evidence>
<dbReference type="AlphaFoldDB" id="A0A1X1Y0W8"/>
<keyword evidence="2" id="KW-0472">Membrane</keyword>
<feature type="transmembrane region" description="Helical" evidence="2">
    <location>
        <begin position="21"/>
        <end position="47"/>
    </location>
</feature>
<feature type="compositionally biased region" description="Pro residues" evidence="1">
    <location>
        <begin position="138"/>
        <end position="154"/>
    </location>
</feature>